<accession>A0A9P4GAM7</accession>
<dbReference type="PANTHER" id="PTHR47655">
    <property type="entry name" value="QUINIC ACID UTILIZATION ACTIVATOR"/>
    <property type="match status" value="1"/>
</dbReference>
<proteinExistence type="predicted"/>
<dbReference type="Gene3D" id="4.10.240.10">
    <property type="entry name" value="Zn(2)-C6 fungal-type DNA-binding domain"/>
    <property type="match status" value="1"/>
</dbReference>
<reference evidence="12" key="1">
    <citation type="submission" date="2020-01" db="EMBL/GenBank/DDBJ databases">
        <authorList>
            <consortium name="DOE Joint Genome Institute"/>
            <person name="Haridas S."/>
            <person name="Albert R."/>
            <person name="Binder M."/>
            <person name="Bloem J."/>
            <person name="Labutti K."/>
            <person name="Salamov A."/>
            <person name="Andreopoulos B."/>
            <person name="Baker S.E."/>
            <person name="Barry K."/>
            <person name="Bills G."/>
            <person name="Bluhm B.H."/>
            <person name="Cannon C."/>
            <person name="Castanera R."/>
            <person name="Culley D.E."/>
            <person name="Daum C."/>
            <person name="Ezra D."/>
            <person name="Gonzalez J.B."/>
            <person name="Henrissat B."/>
            <person name="Kuo A."/>
            <person name="Liang C."/>
            <person name="Lipzen A."/>
            <person name="Lutzoni F."/>
            <person name="Magnuson J."/>
            <person name="Mondo S."/>
            <person name="Nolan M."/>
            <person name="Ohm R."/>
            <person name="Pangilinan J."/>
            <person name="Park H.-J."/>
            <person name="Ramirez L."/>
            <person name="Alfaro M."/>
            <person name="Sun H."/>
            <person name="Tritt A."/>
            <person name="Yoshinaga Y."/>
            <person name="Zwiers L.-H."/>
            <person name="Turgeon B.G."/>
            <person name="Goodwin S.B."/>
            <person name="Spatafora J.W."/>
            <person name="Crous P.W."/>
            <person name="Grigoriev I.V."/>
        </authorList>
    </citation>
    <scope>NUCLEOTIDE SEQUENCE</scope>
    <source>
        <strain evidence="12">CBS 394.84</strain>
    </source>
</reference>
<dbReference type="PANTHER" id="PTHR47655:SF2">
    <property type="entry name" value="QUINIC ACID UTILIZATION ACTIVATOR"/>
    <property type="match status" value="1"/>
</dbReference>
<evidence type="ECO:0000256" key="9">
    <source>
        <dbReference type="ARBA" id="ARBA00023242"/>
    </source>
</evidence>
<dbReference type="AlphaFoldDB" id="A0A9P4GAM7"/>
<dbReference type="FunFam" id="4.10.240.10:FF:000005">
    <property type="entry name" value="Quinic acid utilization activator"/>
    <property type="match status" value="1"/>
</dbReference>
<dbReference type="GO" id="GO:0003677">
    <property type="term" value="F:DNA binding"/>
    <property type="evidence" value="ECO:0007669"/>
    <property type="project" value="UniProtKB-KW"/>
</dbReference>
<evidence type="ECO:0000256" key="4">
    <source>
        <dbReference type="ARBA" id="ARBA00022911"/>
    </source>
</evidence>
<keyword evidence="13" id="KW-1185">Reference proteome</keyword>
<feature type="region of interest" description="Disordered" evidence="10">
    <location>
        <begin position="600"/>
        <end position="634"/>
    </location>
</feature>
<keyword evidence="4" id="KW-0672">Quinate metabolism</keyword>
<dbReference type="GO" id="GO:0005634">
    <property type="term" value="C:nucleus"/>
    <property type="evidence" value="ECO:0007669"/>
    <property type="project" value="UniProtKB-SubCell"/>
</dbReference>
<dbReference type="SMART" id="SM00066">
    <property type="entry name" value="GAL4"/>
    <property type="match status" value="1"/>
</dbReference>
<organism evidence="12 13">
    <name type="scientific">Cucurbitaria berberidis CBS 394.84</name>
    <dbReference type="NCBI Taxonomy" id="1168544"/>
    <lineage>
        <taxon>Eukaryota</taxon>
        <taxon>Fungi</taxon>
        <taxon>Dikarya</taxon>
        <taxon>Ascomycota</taxon>
        <taxon>Pezizomycotina</taxon>
        <taxon>Dothideomycetes</taxon>
        <taxon>Pleosporomycetidae</taxon>
        <taxon>Pleosporales</taxon>
        <taxon>Pleosporineae</taxon>
        <taxon>Cucurbitariaceae</taxon>
        <taxon>Cucurbitaria</taxon>
    </lineage>
</organism>
<dbReference type="Proteomes" id="UP000800039">
    <property type="component" value="Unassembled WGS sequence"/>
</dbReference>
<evidence type="ECO:0000256" key="5">
    <source>
        <dbReference type="ARBA" id="ARBA00023015"/>
    </source>
</evidence>
<evidence type="ECO:0000256" key="3">
    <source>
        <dbReference type="ARBA" id="ARBA00022833"/>
    </source>
</evidence>
<keyword evidence="2" id="KW-0479">Metal-binding</keyword>
<dbReference type="GO" id="GO:0045944">
    <property type="term" value="P:positive regulation of transcription by RNA polymerase II"/>
    <property type="evidence" value="ECO:0007669"/>
    <property type="project" value="TreeGrafter"/>
</dbReference>
<comment type="subcellular location">
    <subcellularLocation>
        <location evidence="1">Nucleus</location>
    </subcellularLocation>
</comment>
<dbReference type="InterPro" id="IPR052783">
    <property type="entry name" value="Metabolic/Drug-Res_Regulator"/>
</dbReference>
<dbReference type="SUPFAM" id="SSF57701">
    <property type="entry name" value="Zn2/Cys6 DNA-binding domain"/>
    <property type="match status" value="1"/>
</dbReference>
<evidence type="ECO:0000256" key="10">
    <source>
        <dbReference type="SAM" id="MobiDB-lite"/>
    </source>
</evidence>
<dbReference type="SMART" id="SM00906">
    <property type="entry name" value="Fungal_trans"/>
    <property type="match status" value="1"/>
</dbReference>
<evidence type="ECO:0000313" key="13">
    <source>
        <dbReference type="Proteomes" id="UP000800039"/>
    </source>
</evidence>
<keyword evidence="9" id="KW-0539">Nucleus</keyword>
<feature type="region of interest" description="Disordered" evidence="10">
    <location>
        <begin position="133"/>
        <end position="159"/>
    </location>
</feature>
<dbReference type="CDD" id="cd12148">
    <property type="entry name" value="fungal_TF_MHR"/>
    <property type="match status" value="1"/>
</dbReference>
<dbReference type="InterPro" id="IPR007219">
    <property type="entry name" value="XnlR_reg_dom"/>
</dbReference>
<dbReference type="GO" id="GO:0008270">
    <property type="term" value="F:zinc ion binding"/>
    <property type="evidence" value="ECO:0007669"/>
    <property type="project" value="InterPro"/>
</dbReference>
<evidence type="ECO:0000259" key="11">
    <source>
        <dbReference type="PROSITE" id="PS50048"/>
    </source>
</evidence>
<dbReference type="InterPro" id="IPR036864">
    <property type="entry name" value="Zn2-C6_fun-type_DNA-bd_sf"/>
</dbReference>
<dbReference type="RefSeq" id="XP_040784510.1">
    <property type="nucleotide sequence ID" value="XM_040935205.1"/>
</dbReference>
<protein>
    <recommendedName>
        <fullName evidence="11">Zn(2)-C6 fungal-type domain-containing protein</fullName>
    </recommendedName>
</protein>
<dbReference type="InterPro" id="IPR001138">
    <property type="entry name" value="Zn2Cys6_DnaBD"/>
</dbReference>
<dbReference type="GO" id="GO:0006351">
    <property type="term" value="P:DNA-templated transcription"/>
    <property type="evidence" value="ECO:0007669"/>
    <property type="project" value="InterPro"/>
</dbReference>
<dbReference type="OrthoDB" id="3364175at2759"/>
<evidence type="ECO:0000256" key="7">
    <source>
        <dbReference type="ARBA" id="ARBA00023159"/>
    </source>
</evidence>
<dbReference type="GO" id="GO:0000981">
    <property type="term" value="F:DNA-binding transcription factor activity, RNA polymerase II-specific"/>
    <property type="evidence" value="ECO:0007669"/>
    <property type="project" value="InterPro"/>
</dbReference>
<name>A0A9P4GAM7_9PLEO</name>
<dbReference type="EMBL" id="ML976618">
    <property type="protein sequence ID" value="KAF1841947.1"/>
    <property type="molecule type" value="Genomic_DNA"/>
</dbReference>
<evidence type="ECO:0000256" key="6">
    <source>
        <dbReference type="ARBA" id="ARBA00023125"/>
    </source>
</evidence>
<keyword evidence="7" id="KW-0010">Activator</keyword>
<dbReference type="PROSITE" id="PS50048">
    <property type="entry name" value="ZN2_CY6_FUNGAL_2"/>
    <property type="match status" value="1"/>
</dbReference>
<dbReference type="PROSITE" id="PS00463">
    <property type="entry name" value="ZN2_CY6_FUNGAL_1"/>
    <property type="match status" value="1"/>
</dbReference>
<evidence type="ECO:0000256" key="1">
    <source>
        <dbReference type="ARBA" id="ARBA00004123"/>
    </source>
</evidence>
<keyword evidence="3" id="KW-0862">Zinc</keyword>
<gene>
    <name evidence="12" type="ORF">K460DRAFT_379924</name>
</gene>
<keyword evidence="5" id="KW-0805">Transcription regulation</keyword>
<sequence length="729" mass="81078">MPAQGQAKRRSAVQPPDKPIKRTRVSRACDQCRIAREKCDGLQPACSTCATSKRRCTYTANPKKRGIQPGYIRTLELALAWLFQENPKNETSLNEKLAQEGASSLFLSRDSKESNRLHKRWRKAKFYTDVDKLLSGGEPSRHEQSDPLSPQSEEDDSDAEELITPDIGLGLGSSEVSQAKVKLAQPSFQQPIPPSQQLSEDDTTILMPPDSWRLLESYFTYTQCWLPICEKHDILKLSYAYPVDGLASFIIQANSGAHAELWSVLAVASLHDPDNMVSTNQNHPSFKTSDQLYDIARSLLPSELGSFEISHTKALLNLAIFNMTRSLPDAAWVLVGCASRILDIIGQTKLMANPRQKHVLSGCFLLDSMLALQLGRRPYLQKYDLEVLGKIDEDGLEEWQPWNGHSQLSLREQPRAPILALSTFSNLLDIIDILVDSEQSSVSSTHDHEIYSRLQSWGASLPSKLNYICSETASTPLTPPAVLLQTTYYCAALVARPSELWLCRLLEVIEQFQGRMGHTSLPPGIQCLMTVINKHIAHLTLDETTRVRLQRLQIGIRSTWPSRPKDKVHANASLTVHTNLPIAAIQLPLPDSVNISIASTQSTDQPVREDNAYTASTQPDALPPRRNTSIASDQPFNSLFIPPSLALSSDPRHPGPTGDLESFFDELASLDSAPQLENQPQFMQNLGFAPDANMADLFSEYIPMQSTAFLSQEETGAPTFDQYNFYNAS</sequence>
<dbReference type="GeneID" id="63852456"/>
<evidence type="ECO:0000256" key="8">
    <source>
        <dbReference type="ARBA" id="ARBA00023163"/>
    </source>
</evidence>
<evidence type="ECO:0000313" key="12">
    <source>
        <dbReference type="EMBL" id="KAF1841947.1"/>
    </source>
</evidence>
<feature type="region of interest" description="Disordered" evidence="10">
    <location>
        <begin position="1"/>
        <end position="22"/>
    </location>
</feature>
<comment type="caution">
    <text evidence="12">The sequence shown here is derived from an EMBL/GenBank/DDBJ whole genome shotgun (WGS) entry which is preliminary data.</text>
</comment>
<dbReference type="Pfam" id="PF00172">
    <property type="entry name" value="Zn_clus"/>
    <property type="match status" value="1"/>
</dbReference>
<evidence type="ECO:0000256" key="2">
    <source>
        <dbReference type="ARBA" id="ARBA00022723"/>
    </source>
</evidence>
<dbReference type="CDD" id="cd00067">
    <property type="entry name" value="GAL4"/>
    <property type="match status" value="1"/>
</dbReference>
<dbReference type="Pfam" id="PF04082">
    <property type="entry name" value="Fungal_trans"/>
    <property type="match status" value="1"/>
</dbReference>
<keyword evidence="8" id="KW-0804">Transcription</keyword>
<keyword evidence="6" id="KW-0238">DNA-binding</keyword>
<feature type="domain" description="Zn(2)-C6 fungal-type" evidence="11">
    <location>
        <begin position="28"/>
        <end position="58"/>
    </location>
</feature>